<evidence type="ECO:0000313" key="2">
    <source>
        <dbReference type="Proteomes" id="UP000663193"/>
    </source>
</evidence>
<protein>
    <submittedName>
        <fullName evidence="1">Uncharacterized protein</fullName>
    </submittedName>
</protein>
<dbReference type="EMBL" id="CP069026">
    <property type="protein sequence ID" value="QRC93805.1"/>
    <property type="molecule type" value="Genomic_DNA"/>
</dbReference>
<gene>
    <name evidence="1" type="ORF">JI435_404540</name>
</gene>
<organism evidence="1 2">
    <name type="scientific">Phaeosphaeria nodorum (strain SN15 / ATCC MYA-4574 / FGSC 10173)</name>
    <name type="common">Glume blotch fungus</name>
    <name type="synonym">Parastagonospora nodorum</name>
    <dbReference type="NCBI Taxonomy" id="321614"/>
    <lineage>
        <taxon>Eukaryota</taxon>
        <taxon>Fungi</taxon>
        <taxon>Dikarya</taxon>
        <taxon>Ascomycota</taxon>
        <taxon>Pezizomycotina</taxon>
        <taxon>Dothideomycetes</taxon>
        <taxon>Pleosporomycetidae</taxon>
        <taxon>Pleosporales</taxon>
        <taxon>Pleosporineae</taxon>
        <taxon>Phaeosphaeriaceae</taxon>
        <taxon>Parastagonospora</taxon>
    </lineage>
</organism>
<dbReference type="VEuPathDB" id="FungiDB:JI435_404540"/>
<accession>A0A7U2EVF5</accession>
<reference evidence="2" key="1">
    <citation type="journal article" date="2021" name="BMC Genomics">
        <title>Chromosome-level genome assembly and manually-curated proteome of model necrotroph Parastagonospora nodorum Sn15 reveals a genome-wide trove of candidate effector homologs, and redundancy of virulence-related functions within an accessory chromosome.</title>
        <authorList>
            <person name="Bertazzoni S."/>
            <person name="Jones D.A.B."/>
            <person name="Phan H.T."/>
            <person name="Tan K.-C."/>
            <person name="Hane J.K."/>
        </authorList>
    </citation>
    <scope>NUCLEOTIDE SEQUENCE [LARGE SCALE GENOMIC DNA]</scope>
    <source>
        <strain evidence="2">SN15 / ATCC MYA-4574 / FGSC 10173)</strain>
    </source>
</reference>
<proteinExistence type="predicted"/>
<name>A0A7U2EVF5_PHANO</name>
<dbReference type="AlphaFoldDB" id="A0A7U2EVF5"/>
<evidence type="ECO:0000313" key="1">
    <source>
        <dbReference type="EMBL" id="QRC93805.1"/>
    </source>
</evidence>
<keyword evidence="2" id="KW-1185">Reference proteome</keyword>
<dbReference type="Proteomes" id="UP000663193">
    <property type="component" value="Chromosome 4"/>
</dbReference>
<sequence length="95" mass="10794">MTCHSLPLTTATTKDKKAPTYISVHLTWLPSRRNRQGANSKFCQRITCSVLDFHSTIWLKTSNHQTRSRSGCVGPRFRLEPGKDCACRYVQAENP</sequence>